<keyword evidence="4 10" id="KW-0808">Transferase</keyword>
<feature type="binding site" evidence="10">
    <location>
        <position position="203"/>
    </location>
    <ligand>
        <name>UDP-N-acetyl-alpha-D-glucosamine</name>
        <dbReference type="ChEBI" id="CHEBI:57705"/>
    </ligand>
</feature>
<keyword evidence="9 10" id="KW-0961">Cell wall biogenesis/degradation</keyword>
<dbReference type="Pfam" id="PF03033">
    <property type="entry name" value="Glyco_transf_28"/>
    <property type="match status" value="1"/>
</dbReference>
<keyword evidence="6 10" id="KW-0573">Peptidoglycan synthesis</keyword>
<accession>A0ABY3DM45</accession>
<evidence type="ECO:0000256" key="6">
    <source>
        <dbReference type="ARBA" id="ARBA00022984"/>
    </source>
</evidence>
<dbReference type="Proteomes" id="UP000315321">
    <property type="component" value="Unassembled WGS sequence"/>
</dbReference>
<evidence type="ECO:0000313" key="14">
    <source>
        <dbReference type="Proteomes" id="UP000315321"/>
    </source>
</evidence>
<reference evidence="13 14" key="1">
    <citation type="submission" date="2019-07" db="EMBL/GenBank/DDBJ databases">
        <authorList>
            <person name="Grouzdev D.S."/>
        </authorList>
    </citation>
    <scope>NUCLEOTIDE SEQUENCE [LARGE SCALE GENOMIC DNA]</scope>
    <source>
        <strain evidence="13 14">3C</strain>
    </source>
</reference>
<dbReference type="CDD" id="cd03785">
    <property type="entry name" value="GT28_MurG"/>
    <property type="match status" value="1"/>
</dbReference>
<evidence type="ECO:0000256" key="8">
    <source>
        <dbReference type="ARBA" id="ARBA00023306"/>
    </source>
</evidence>
<comment type="function">
    <text evidence="10">Cell wall formation. Catalyzes the transfer of a GlcNAc subunit on undecaprenyl-pyrophosphoryl-MurNAc-pentapeptide (lipid intermediate I) to form undecaprenyl-pyrophosphoryl-MurNAc-(pentapeptide)GlcNAc (lipid intermediate II).</text>
</comment>
<evidence type="ECO:0000256" key="1">
    <source>
        <dbReference type="ARBA" id="ARBA00022475"/>
    </source>
</evidence>
<dbReference type="Pfam" id="PF04101">
    <property type="entry name" value="Glyco_tran_28_C"/>
    <property type="match status" value="1"/>
</dbReference>
<dbReference type="SUPFAM" id="SSF53756">
    <property type="entry name" value="UDP-Glycosyltransferase/glycogen phosphorylase"/>
    <property type="match status" value="1"/>
</dbReference>
<feature type="domain" description="Glycosyl transferase family 28 C-terminal" evidence="12">
    <location>
        <begin position="197"/>
        <end position="363"/>
    </location>
</feature>
<dbReference type="InterPro" id="IPR007235">
    <property type="entry name" value="Glyco_trans_28_C"/>
</dbReference>
<dbReference type="NCBIfam" id="TIGR01133">
    <property type="entry name" value="murG"/>
    <property type="match status" value="1"/>
</dbReference>
<keyword evidence="14" id="KW-1185">Reference proteome</keyword>
<evidence type="ECO:0000259" key="11">
    <source>
        <dbReference type="Pfam" id="PF03033"/>
    </source>
</evidence>
<organism evidence="13 14">
    <name type="scientific">Ancylobacter moscoviensis</name>
    <dbReference type="NCBI Taxonomy" id="2597768"/>
    <lineage>
        <taxon>Bacteria</taxon>
        <taxon>Pseudomonadati</taxon>
        <taxon>Pseudomonadota</taxon>
        <taxon>Alphaproteobacteria</taxon>
        <taxon>Hyphomicrobiales</taxon>
        <taxon>Xanthobacteraceae</taxon>
        <taxon>Ancylobacter</taxon>
    </lineage>
</organism>
<comment type="subcellular location">
    <subcellularLocation>
        <location evidence="10">Cell membrane</location>
        <topology evidence="10">Peripheral membrane protein</topology>
        <orientation evidence="10">Cytoplasmic side</orientation>
    </subcellularLocation>
</comment>
<comment type="similarity">
    <text evidence="10">Belongs to the glycosyltransferase 28 family. MurG subfamily.</text>
</comment>
<sequence>MSVNGKGPNAKPLVVLAAGGTGGHLFPAEALAGVLARRGIDVDLATDARAARYAGDFPARRLHVLPAETVRGRSPLALARTALTLGAGFLKGYRLMRSLKPAAVVGFGGYPTLPPILAARFAGFPTLIHEANAVMGRANSLLAPRVTAIATGYPDICAADSALAAKAHHTGNPVRPAVIEAAGIPFAAPAPDGPIDLLVFGGSQGARVMSEIVPPGVERLDPALRARLNIVQQAREEDIEAVRATYARLGVRAELAPFFGDLPARMAHAHLVIARSGAMTVAELGVIGRPSVLVPLPGALDQDQLANATALANGGGAVLMPQSHFTPDSFAELVTRLAADPGRLASMAADARRMGRADAAERLAELVVTIARIDA</sequence>
<dbReference type="RefSeq" id="WP_144344101.1">
    <property type="nucleotide sequence ID" value="NZ_VMBP01000006.1"/>
</dbReference>
<evidence type="ECO:0000256" key="10">
    <source>
        <dbReference type="HAMAP-Rule" id="MF_00033"/>
    </source>
</evidence>
<keyword evidence="7 10" id="KW-0472">Membrane</keyword>
<feature type="binding site" evidence="10">
    <location>
        <position position="132"/>
    </location>
    <ligand>
        <name>UDP-N-acetyl-alpha-D-glucosamine</name>
        <dbReference type="ChEBI" id="CHEBI:57705"/>
    </ligand>
</feature>
<dbReference type="Gene3D" id="3.40.50.2000">
    <property type="entry name" value="Glycogen Phosphorylase B"/>
    <property type="match status" value="2"/>
</dbReference>
<dbReference type="InterPro" id="IPR006009">
    <property type="entry name" value="GlcNAc_MurG"/>
</dbReference>
<dbReference type="PANTHER" id="PTHR21015">
    <property type="entry name" value="UDP-N-ACETYLGLUCOSAMINE--N-ACETYLMURAMYL-(PENTAPEPTIDE) PYROPHOSPHORYL-UNDECAPRENOL N-ACETYLGLUCOSAMINE TRANSFERASE 1"/>
    <property type="match status" value="1"/>
</dbReference>
<keyword evidence="2 10" id="KW-0132">Cell division</keyword>
<evidence type="ECO:0000256" key="4">
    <source>
        <dbReference type="ARBA" id="ARBA00022679"/>
    </source>
</evidence>
<dbReference type="PANTHER" id="PTHR21015:SF22">
    <property type="entry name" value="GLYCOSYLTRANSFERASE"/>
    <property type="match status" value="1"/>
</dbReference>
<evidence type="ECO:0000313" key="13">
    <source>
        <dbReference type="EMBL" id="TSJ60372.1"/>
    </source>
</evidence>
<evidence type="ECO:0000256" key="5">
    <source>
        <dbReference type="ARBA" id="ARBA00022960"/>
    </source>
</evidence>
<name>A0ABY3DM45_9HYPH</name>
<feature type="binding site" evidence="10">
    <location>
        <begin position="21"/>
        <end position="23"/>
    </location>
    <ligand>
        <name>UDP-N-acetyl-alpha-D-glucosamine</name>
        <dbReference type="ChEBI" id="CHEBI:57705"/>
    </ligand>
</feature>
<dbReference type="EC" id="2.4.1.227" evidence="10"/>
<keyword evidence="3 10" id="KW-0328">Glycosyltransferase</keyword>
<keyword evidence="1 10" id="KW-1003">Cell membrane</keyword>
<comment type="catalytic activity">
    <reaction evidence="10">
        <text>di-trans,octa-cis-undecaprenyl diphospho-N-acetyl-alpha-D-muramoyl-L-alanyl-D-glutamyl-meso-2,6-diaminopimeloyl-D-alanyl-D-alanine + UDP-N-acetyl-alpha-D-glucosamine = di-trans,octa-cis-undecaprenyl diphospho-[N-acetyl-alpha-D-glucosaminyl-(1-&gt;4)]-N-acetyl-alpha-D-muramoyl-L-alanyl-D-glutamyl-meso-2,6-diaminopimeloyl-D-alanyl-D-alanine + UDP + H(+)</text>
        <dbReference type="Rhea" id="RHEA:31227"/>
        <dbReference type="ChEBI" id="CHEBI:15378"/>
        <dbReference type="ChEBI" id="CHEBI:57705"/>
        <dbReference type="ChEBI" id="CHEBI:58223"/>
        <dbReference type="ChEBI" id="CHEBI:61387"/>
        <dbReference type="ChEBI" id="CHEBI:61388"/>
        <dbReference type="EC" id="2.4.1.227"/>
    </reaction>
</comment>
<feature type="binding site" evidence="10">
    <location>
        <position position="304"/>
    </location>
    <ligand>
        <name>UDP-N-acetyl-alpha-D-glucosamine</name>
        <dbReference type="ChEBI" id="CHEBI:57705"/>
    </ligand>
</feature>
<comment type="caution">
    <text evidence="10">Lacks conserved residue(s) required for the propagation of feature annotation.</text>
</comment>
<proteinExistence type="inferred from homology"/>
<evidence type="ECO:0000256" key="9">
    <source>
        <dbReference type="ARBA" id="ARBA00023316"/>
    </source>
</evidence>
<comment type="pathway">
    <text evidence="10">Cell wall biogenesis; peptidoglycan biosynthesis.</text>
</comment>
<gene>
    <name evidence="10 13" type="primary">murG</name>
    <name evidence="13" type="ORF">FO470_16575</name>
</gene>
<evidence type="ECO:0000256" key="2">
    <source>
        <dbReference type="ARBA" id="ARBA00022618"/>
    </source>
</evidence>
<keyword evidence="8 10" id="KW-0131">Cell cycle</keyword>
<protein>
    <recommendedName>
        <fullName evidence="10">UDP-N-acetylglucosamine--N-acetylmuramyl-(pentapeptide) pyrophosphoryl-undecaprenol N-acetylglucosamine transferase</fullName>
        <ecNumber evidence="10">2.4.1.227</ecNumber>
    </recommendedName>
    <alternativeName>
        <fullName evidence="10">Undecaprenyl-PP-MurNAc-pentapeptide-UDPGlcNAc GlcNAc transferase</fullName>
    </alternativeName>
</protein>
<comment type="caution">
    <text evidence="13">The sequence shown here is derived from an EMBL/GenBank/DDBJ whole genome shotgun (WGS) entry which is preliminary data.</text>
</comment>
<dbReference type="HAMAP" id="MF_00033">
    <property type="entry name" value="MurG"/>
    <property type="match status" value="1"/>
</dbReference>
<dbReference type="InterPro" id="IPR004276">
    <property type="entry name" value="GlycoTrans_28_N"/>
</dbReference>
<keyword evidence="5 10" id="KW-0133">Cell shape</keyword>
<feature type="domain" description="Glycosyltransferase family 28 N-terminal" evidence="11">
    <location>
        <begin position="14"/>
        <end position="150"/>
    </location>
</feature>
<evidence type="ECO:0000256" key="3">
    <source>
        <dbReference type="ARBA" id="ARBA00022676"/>
    </source>
</evidence>
<evidence type="ECO:0000259" key="12">
    <source>
        <dbReference type="Pfam" id="PF04101"/>
    </source>
</evidence>
<dbReference type="EMBL" id="VMBP01000006">
    <property type="protein sequence ID" value="TSJ60372.1"/>
    <property type="molecule type" value="Genomic_DNA"/>
</dbReference>
<feature type="binding site" evidence="10">
    <location>
        <position position="175"/>
    </location>
    <ligand>
        <name>UDP-N-acetyl-alpha-D-glucosamine</name>
        <dbReference type="ChEBI" id="CHEBI:57705"/>
    </ligand>
</feature>
<evidence type="ECO:0000256" key="7">
    <source>
        <dbReference type="ARBA" id="ARBA00023136"/>
    </source>
</evidence>
<dbReference type="GO" id="GO:0016757">
    <property type="term" value="F:glycosyltransferase activity"/>
    <property type="evidence" value="ECO:0007669"/>
    <property type="project" value="UniProtKB-KW"/>
</dbReference>